<feature type="region of interest" description="Disordered" evidence="1">
    <location>
        <begin position="1"/>
        <end position="21"/>
    </location>
</feature>
<evidence type="ECO:0000313" key="2">
    <source>
        <dbReference type="EMBL" id="CAB0009212.1"/>
    </source>
</evidence>
<evidence type="ECO:0000256" key="1">
    <source>
        <dbReference type="SAM" id="MobiDB-lite"/>
    </source>
</evidence>
<keyword evidence="3" id="KW-1185">Reference proteome</keyword>
<dbReference type="AlphaFoldDB" id="A0A6H5H0J0"/>
<name>A0A6H5H0J0_9HEMI</name>
<feature type="compositionally biased region" description="Polar residues" evidence="1">
    <location>
        <begin position="183"/>
        <end position="192"/>
    </location>
</feature>
<gene>
    <name evidence="2" type="ORF">NTEN_LOCUS14377</name>
</gene>
<feature type="compositionally biased region" description="Pro residues" evidence="1">
    <location>
        <begin position="216"/>
        <end position="226"/>
    </location>
</feature>
<reference evidence="2 3" key="1">
    <citation type="submission" date="2020-02" db="EMBL/GenBank/DDBJ databases">
        <authorList>
            <person name="Ferguson B K."/>
        </authorList>
    </citation>
    <scope>NUCLEOTIDE SEQUENCE [LARGE SCALE GENOMIC DNA]</scope>
</reference>
<organism evidence="2 3">
    <name type="scientific">Nesidiocoris tenuis</name>
    <dbReference type="NCBI Taxonomy" id="355587"/>
    <lineage>
        <taxon>Eukaryota</taxon>
        <taxon>Metazoa</taxon>
        <taxon>Ecdysozoa</taxon>
        <taxon>Arthropoda</taxon>
        <taxon>Hexapoda</taxon>
        <taxon>Insecta</taxon>
        <taxon>Pterygota</taxon>
        <taxon>Neoptera</taxon>
        <taxon>Paraneoptera</taxon>
        <taxon>Hemiptera</taxon>
        <taxon>Heteroptera</taxon>
        <taxon>Panheteroptera</taxon>
        <taxon>Cimicomorpha</taxon>
        <taxon>Miridae</taxon>
        <taxon>Dicyphina</taxon>
        <taxon>Nesidiocoris</taxon>
    </lineage>
</organism>
<dbReference type="Proteomes" id="UP000479000">
    <property type="component" value="Unassembled WGS sequence"/>
</dbReference>
<proteinExistence type="predicted"/>
<dbReference type="EMBL" id="CADCXU010021602">
    <property type="protein sequence ID" value="CAB0009212.1"/>
    <property type="molecule type" value="Genomic_DNA"/>
</dbReference>
<protein>
    <submittedName>
        <fullName evidence="2">Uncharacterized protein</fullName>
    </submittedName>
</protein>
<sequence>MFVVPAMQMEKEDSLTTSTAKSQPDDFRFWHHIQMDIIWLPIFCLSEQHVVTPDPQPSNNYLTIIQWNPDNSLHKFSWNVFKGEIGGGSHPQSPKTNRVKIGAEVGDEILADDFVSPPNRSFAVPTLKTDPLVLRSPWRTARRGAAQIYLLSPASQLRGRRARVRDISPSDVRLPSVRRASRLTPTRAQLRTRSLPAGVRTPADISNPRYSQTPVVNPPPSPRSSL</sequence>
<feature type="region of interest" description="Disordered" evidence="1">
    <location>
        <begin position="180"/>
        <end position="226"/>
    </location>
</feature>
<accession>A0A6H5H0J0</accession>
<evidence type="ECO:0000313" key="3">
    <source>
        <dbReference type="Proteomes" id="UP000479000"/>
    </source>
</evidence>